<evidence type="ECO:0000313" key="2">
    <source>
        <dbReference type="EMBL" id="CAE1149205.1"/>
    </source>
</evidence>
<dbReference type="OrthoDB" id="418495at2759"/>
<name>A0A812AQH4_ACAPH</name>
<gene>
    <name evidence="2" type="ORF">SPHA_2650</name>
</gene>
<reference evidence="2" key="1">
    <citation type="submission" date="2021-01" db="EMBL/GenBank/DDBJ databases">
        <authorList>
            <person name="Li R."/>
            <person name="Bekaert M."/>
        </authorList>
    </citation>
    <scope>NUCLEOTIDE SEQUENCE</scope>
    <source>
        <strain evidence="2">Farmed</strain>
    </source>
</reference>
<dbReference type="Proteomes" id="UP000597762">
    <property type="component" value="Unassembled WGS sequence"/>
</dbReference>
<dbReference type="AlphaFoldDB" id="A0A812AQH4"/>
<keyword evidence="3" id="KW-1185">Reference proteome</keyword>
<organism evidence="2 3">
    <name type="scientific">Acanthosepion pharaonis</name>
    <name type="common">Pharaoh cuttlefish</name>
    <name type="synonym">Sepia pharaonis</name>
    <dbReference type="NCBI Taxonomy" id="158019"/>
    <lineage>
        <taxon>Eukaryota</taxon>
        <taxon>Metazoa</taxon>
        <taxon>Spiralia</taxon>
        <taxon>Lophotrochozoa</taxon>
        <taxon>Mollusca</taxon>
        <taxon>Cephalopoda</taxon>
        <taxon>Coleoidea</taxon>
        <taxon>Decapodiformes</taxon>
        <taxon>Sepiida</taxon>
        <taxon>Sepiina</taxon>
        <taxon>Sepiidae</taxon>
        <taxon>Acanthosepion</taxon>
    </lineage>
</organism>
<dbReference type="Pfam" id="PF04784">
    <property type="entry name" value="DUF547"/>
    <property type="match status" value="1"/>
</dbReference>
<feature type="domain" description="DUF547" evidence="1">
    <location>
        <begin position="95"/>
        <end position="139"/>
    </location>
</feature>
<evidence type="ECO:0000259" key="1">
    <source>
        <dbReference type="Pfam" id="PF04784"/>
    </source>
</evidence>
<accession>A0A812AQH4</accession>
<dbReference type="PANTHER" id="PTHR46361:SF3">
    <property type="entry name" value="ELECTRON CARRIER_ PROTEIN DISULFIDE OXIDOREDUCTASE"/>
    <property type="match status" value="1"/>
</dbReference>
<protein>
    <recommendedName>
        <fullName evidence="1">DUF547 domain-containing protein</fullName>
    </recommendedName>
</protein>
<sequence length="218" mass="25025">MVILSFFLFLSPPPHLLNSSSFLINKFVSKDGKNVDYTKLKTSGEFDKLKLEVSKLPYIILSELSTEQQKAFFINVFNILTIHAVASQPKLPHSIQFVIKKLDPRIHFTLVWGCKSSPALNVYHSANLDTSLAQAAQKFCEKEVCMYTEVNEIWLPGFFKWYLKDFGKQDIDVIKSTLPYLSKEKQERAHFLLITLDKVGNVAIKYAPYEWLLNACNL</sequence>
<evidence type="ECO:0000313" key="3">
    <source>
        <dbReference type="Proteomes" id="UP000597762"/>
    </source>
</evidence>
<dbReference type="PANTHER" id="PTHR46361">
    <property type="entry name" value="ELECTRON CARRIER/ PROTEIN DISULFIDE OXIDOREDUCTASE"/>
    <property type="match status" value="1"/>
</dbReference>
<dbReference type="InterPro" id="IPR006869">
    <property type="entry name" value="DUF547"/>
</dbReference>
<proteinExistence type="predicted"/>
<dbReference type="EMBL" id="CAHIKZ030000076">
    <property type="protein sequence ID" value="CAE1149205.1"/>
    <property type="molecule type" value="Genomic_DNA"/>
</dbReference>
<comment type="caution">
    <text evidence="2">The sequence shown here is derived from an EMBL/GenBank/DDBJ whole genome shotgun (WGS) entry which is preliminary data.</text>
</comment>